<name>A0ABX0L1M3_9NEIS</name>
<accession>A0ABX0L1M3</accession>
<sequence>MIGAQTAKLALRPDHSFIKLICWHFRFLGILNTDRFCNIKLMEKIAGLLYCPLEEMSALGRIQPVKHIMLEMSPYLQPQAAPDPKREYLKYDIKTTNKEKIARYRA</sequence>
<comment type="caution">
    <text evidence="1">The sequence shown here is derived from an EMBL/GenBank/DDBJ whole genome shotgun (WGS) entry which is preliminary data.</text>
</comment>
<dbReference type="Proteomes" id="UP000712570">
    <property type="component" value="Unassembled WGS sequence"/>
</dbReference>
<proteinExistence type="predicted"/>
<gene>
    <name evidence="1" type="ORF">HA050_20180</name>
</gene>
<dbReference type="RefSeq" id="WP_166830140.1">
    <property type="nucleotide sequence ID" value="NZ_JAAOLX010000015.1"/>
</dbReference>
<organism evidence="1 2">
    <name type="scientific">Iodobacter violaceini</name>
    <dbReference type="NCBI Taxonomy" id="3044271"/>
    <lineage>
        <taxon>Bacteria</taxon>
        <taxon>Pseudomonadati</taxon>
        <taxon>Pseudomonadota</taxon>
        <taxon>Betaproteobacteria</taxon>
        <taxon>Neisseriales</taxon>
        <taxon>Chitinibacteraceae</taxon>
        <taxon>Iodobacter</taxon>
    </lineage>
</organism>
<evidence type="ECO:0000313" key="1">
    <source>
        <dbReference type="EMBL" id="NHQ88422.1"/>
    </source>
</evidence>
<protein>
    <submittedName>
        <fullName evidence="1">Uncharacterized protein</fullName>
    </submittedName>
</protein>
<dbReference type="EMBL" id="JAAOLX010000015">
    <property type="protein sequence ID" value="NHQ88422.1"/>
    <property type="molecule type" value="Genomic_DNA"/>
</dbReference>
<reference evidence="1 2" key="1">
    <citation type="submission" date="2020-03" db="EMBL/GenBank/DDBJ databases">
        <title>Draft genome sequence of environmentally isolated violet-colored cultures.</title>
        <authorList>
            <person name="Wilson H.S."/>
        </authorList>
    </citation>
    <scope>NUCLEOTIDE SEQUENCE [LARGE SCALE GENOMIC DNA]</scope>
    <source>
        <strain evidence="1 2">HSC-16F04</strain>
    </source>
</reference>
<keyword evidence="2" id="KW-1185">Reference proteome</keyword>
<evidence type="ECO:0000313" key="2">
    <source>
        <dbReference type="Proteomes" id="UP000712570"/>
    </source>
</evidence>